<keyword evidence="5" id="KW-0238">DNA-binding</keyword>
<dbReference type="PRINTS" id="PR00038">
    <property type="entry name" value="HTHLUXR"/>
</dbReference>
<dbReference type="InterPro" id="IPR011990">
    <property type="entry name" value="TPR-like_helical_dom_sf"/>
</dbReference>
<keyword evidence="1" id="KW-0547">Nucleotide-binding</keyword>
<dbReference type="PANTHER" id="PTHR16305:SF35">
    <property type="entry name" value="TRANSCRIPTIONAL ACTIVATOR DOMAIN"/>
    <property type="match status" value="1"/>
</dbReference>
<evidence type="ECO:0000256" key="1">
    <source>
        <dbReference type="ARBA" id="ARBA00022741"/>
    </source>
</evidence>
<dbReference type="Gene3D" id="1.10.10.10">
    <property type="entry name" value="Winged helix-like DNA-binding domain superfamily/Winged helix DNA-binding domain"/>
    <property type="match status" value="1"/>
</dbReference>
<organism evidence="5 6">
    <name type="scientific">Roseateles saccharophilus</name>
    <name type="common">Pseudomonas saccharophila</name>
    <dbReference type="NCBI Taxonomy" id="304"/>
    <lineage>
        <taxon>Bacteria</taxon>
        <taxon>Pseudomonadati</taxon>
        <taxon>Pseudomonadota</taxon>
        <taxon>Betaproteobacteria</taxon>
        <taxon>Burkholderiales</taxon>
        <taxon>Sphaerotilaceae</taxon>
        <taxon>Roseateles</taxon>
    </lineage>
</organism>
<dbReference type="EMBL" id="JAVDXU010000005">
    <property type="protein sequence ID" value="MDR7272645.1"/>
    <property type="molecule type" value="Genomic_DNA"/>
</dbReference>
<keyword evidence="3" id="KW-0802">TPR repeat</keyword>
<evidence type="ECO:0000256" key="3">
    <source>
        <dbReference type="PROSITE-ProRule" id="PRU00339"/>
    </source>
</evidence>
<dbReference type="Pfam" id="PF13191">
    <property type="entry name" value="AAA_16"/>
    <property type="match status" value="1"/>
</dbReference>
<accession>A0ABU1YWN5</accession>
<dbReference type="Gene3D" id="1.25.40.10">
    <property type="entry name" value="Tetratricopeptide repeat domain"/>
    <property type="match status" value="1"/>
</dbReference>
<dbReference type="InterPro" id="IPR036388">
    <property type="entry name" value="WH-like_DNA-bd_sf"/>
</dbReference>
<feature type="repeat" description="TPR" evidence="3">
    <location>
        <begin position="635"/>
        <end position="668"/>
    </location>
</feature>
<dbReference type="RefSeq" id="WP_310272157.1">
    <property type="nucleotide sequence ID" value="NZ_JAVDXU010000005.1"/>
</dbReference>
<proteinExistence type="predicted"/>
<protein>
    <submittedName>
        <fullName evidence="5">DNA-binding CsgD family transcriptional regulator</fullName>
    </submittedName>
</protein>
<evidence type="ECO:0000256" key="2">
    <source>
        <dbReference type="ARBA" id="ARBA00022840"/>
    </source>
</evidence>
<dbReference type="SUPFAM" id="SSF48452">
    <property type="entry name" value="TPR-like"/>
    <property type="match status" value="1"/>
</dbReference>
<comment type="caution">
    <text evidence="5">The sequence shown here is derived from an EMBL/GenBank/DDBJ whole genome shotgun (WGS) entry which is preliminary data.</text>
</comment>
<reference evidence="5 6" key="1">
    <citation type="submission" date="2023-07" db="EMBL/GenBank/DDBJ databases">
        <title>Sorghum-associated microbial communities from plants grown in Nebraska, USA.</title>
        <authorList>
            <person name="Schachtman D."/>
        </authorList>
    </citation>
    <scope>NUCLEOTIDE SEQUENCE [LARGE SCALE GENOMIC DNA]</scope>
    <source>
        <strain evidence="5 6">BE314</strain>
    </source>
</reference>
<dbReference type="InterPro" id="IPR019734">
    <property type="entry name" value="TPR_rpt"/>
</dbReference>
<dbReference type="InterPro" id="IPR016032">
    <property type="entry name" value="Sig_transdc_resp-reg_C-effctor"/>
</dbReference>
<name>A0ABU1YWN5_ROSSA</name>
<dbReference type="InterPro" id="IPR000792">
    <property type="entry name" value="Tscrpt_reg_LuxR_C"/>
</dbReference>
<dbReference type="SUPFAM" id="SSF52540">
    <property type="entry name" value="P-loop containing nucleoside triphosphate hydrolases"/>
    <property type="match status" value="1"/>
</dbReference>
<dbReference type="SUPFAM" id="SSF46894">
    <property type="entry name" value="C-terminal effector domain of the bipartite response regulators"/>
    <property type="match status" value="1"/>
</dbReference>
<dbReference type="PROSITE" id="PS50005">
    <property type="entry name" value="TPR"/>
    <property type="match status" value="1"/>
</dbReference>
<dbReference type="Proteomes" id="UP001180453">
    <property type="component" value="Unassembled WGS sequence"/>
</dbReference>
<dbReference type="InterPro" id="IPR041664">
    <property type="entry name" value="AAA_16"/>
</dbReference>
<dbReference type="SMART" id="SM00421">
    <property type="entry name" value="HTH_LUXR"/>
    <property type="match status" value="1"/>
</dbReference>
<gene>
    <name evidence="5" type="ORF">J2X20_005328</name>
</gene>
<keyword evidence="2" id="KW-0067">ATP-binding</keyword>
<evidence type="ECO:0000259" key="4">
    <source>
        <dbReference type="PROSITE" id="PS50043"/>
    </source>
</evidence>
<sequence>MKRLLSPVMVGRASEMAMLAEAFADACAGSARMVVISAEGGGGKSRLIREAAESFGHQALILAGWCVEQGEPGLPFAPFVSALRLLVERQGVAEVVSLVGHAGARELARLLPELGPAPSEGDPGMARSRLFESLRLLLARLSARAPVVLILEDLHWADRSTRDLLAYLARNLREARLLLLASYRSEALASAHPLRSGLTELARIDGVTELALARLSRADVALHLSTLLGQEAAPDIVNAVYARGAGVPLFTEALVAQNGGAHARLAGSLRDLLLGTVNELPPRTRAVLQAMAVGGLRVGHRLLAAVAGDDGLDAALRAAVEANVVVAADEGAYAFRHALIQEAIRDDLLPGELQRLHRAHAEALEAHPGLGEDAWIAARIALHWRAADDPVRALQAAWLAAREATARLAYAERLSMLEHALELWPRVEASQRPAGVDRAQLLEAAADAACWSVEPERGQRLVDAGIAELDAVADSERVAALLLERAMMRQQCLHAGELDDLQQALRLAPGPTRTRAEALGQLARALALHGRADETRALADELALLAARPGEAEWRGETWVAAALGRPAADAATVELLQRALRDAQASASGRVEMIARVAMADLLDARGEHAAAVEAASLAWQRARELGQARYMGASVAQLLARSLMAVGRWDEAVDMMAEALELDPSPLGRVQLWQVRGLIATGRGDLATAEAALKVLAAAEEAGQDAPRRAAARLRLDIEVAQLRADSAAAVEACHRIGALRGWLSPRLLWPLIAHAWRMGVEPGGTEALRDLLADSSAGLAQPGPVERACALTCLAERGRLDARPDAEAWGRSVAAWQAIGDVQWSAYGLMRQGSALLACGERGPAAQALRQGAGLARQLAAVPLLGQIASAAQRGRIELEPGELASPPTTSAGLTAREVEVLKLVAQGQSNREIAEALFISVKTASVHVSNILAKLEVPSRGAAAAAAHRLGLAAG</sequence>
<dbReference type="PANTHER" id="PTHR16305">
    <property type="entry name" value="TESTICULAR SOLUBLE ADENYLYL CYCLASE"/>
    <property type="match status" value="1"/>
</dbReference>
<evidence type="ECO:0000313" key="5">
    <source>
        <dbReference type="EMBL" id="MDR7272645.1"/>
    </source>
</evidence>
<dbReference type="GO" id="GO:0003677">
    <property type="term" value="F:DNA binding"/>
    <property type="evidence" value="ECO:0007669"/>
    <property type="project" value="UniProtKB-KW"/>
</dbReference>
<evidence type="ECO:0000313" key="6">
    <source>
        <dbReference type="Proteomes" id="UP001180453"/>
    </source>
</evidence>
<dbReference type="InterPro" id="IPR027417">
    <property type="entry name" value="P-loop_NTPase"/>
</dbReference>
<feature type="domain" description="HTH luxR-type" evidence="4">
    <location>
        <begin position="890"/>
        <end position="955"/>
    </location>
</feature>
<dbReference type="Pfam" id="PF00196">
    <property type="entry name" value="GerE"/>
    <property type="match status" value="1"/>
</dbReference>
<dbReference type="CDD" id="cd06170">
    <property type="entry name" value="LuxR_C_like"/>
    <property type="match status" value="1"/>
</dbReference>
<keyword evidence="6" id="KW-1185">Reference proteome</keyword>
<dbReference type="PROSITE" id="PS50043">
    <property type="entry name" value="HTH_LUXR_2"/>
    <property type="match status" value="1"/>
</dbReference>